<keyword evidence="3" id="KW-1185">Reference proteome</keyword>
<dbReference type="Gene3D" id="1.20.120.450">
    <property type="entry name" value="dinb family like domain"/>
    <property type="match status" value="1"/>
</dbReference>
<dbReference type="EMBL" id="VFMN01000001">
    <property type="protein sequence ID" value="TQJ09292.1"/>
    <property type="molecule type" value="Genomic_DNA"/>
</dbReference>
<organism evidence="2 3">
    <name type="scientific">Lapillicoccus jejuensis</name>
    <dbReference type="NCBI Taxonomy" id="402171"/>
    <lineage>
        <taxon>Bacteria</taxon>
        <taxon>Bacillati</taxon>
        <taxon>Actinomycetota</taxon>
        <taxon>Actinomycetes</taxon>
        <taxon>Micrococcales</taxon>
        <taxon>Intrasporangiaceae</taxon>
        <taxon>Lapillicoccus</taxon>
    </lineage>
</organism>
<gene>
    <name evidence="2" type="ORF">FB458_2402</name>
</gene>
<dbReference type="Pfam" id="PF11716">
    <property type="entry name" value="MDMPI_N"/>
    <property type="match status" value="1"/>
</dbReference>
<feature type="domain" description="Mycothiol-dependent maleylpyruvate isomerase metal-binding" evidence="1">
    <location>
        <begin position="18"/>
        <end position="106"/>
    </location>
</feature>
<evidence type="ECO:0000259" key="1">
    <source>
        <dbReference type="Pfam" id="PF11716"/>
    </source>
</evidence>
<evidence type="ECO:0000313" key="2">
    <source>
        <dbReference type="EMBL" id="TQJ09292.1"/>
    </source>
</evidence>
<dbReference type="InterPro" id="IPR034660">
    <property type="entry name" value="DinB/YfiT-like"/>
</dbReference>
<dbReference type="InterPro" id="IPR017517">
    <property type="entry name" value="Maleyloyr_isom"/>
</dbReference>
<dbReference type="Proteomes" id="UP000317893">
    <property type="component" value="Unassembled WGS sequence"/>
</dbReference>
<dbReference type="NCBIfam" id="TIGR03083">
    <property type="entry name" value="maleylpyruvate isomerase family mycothiol-dependent enzyme"/>
    <property type="match status" value="1"/>
</dbReference>
<reference evidence="2 3" key="1">
    <citation type="submission" date="2019-06" db="EMBL/GenBank/DDBJ databases">
        <title>Sequencing the genomes of 1000 actinobacteria strains.</title>
        <authorList>
            <person name="Klenk H.-P."/>
        </authorList>
    </citation>
    <scope>NUCLEOTIDE SEQUENCE [LARGE SCALE GENOMIC DNA]</scope>
    <source>
        <strain evidence="2 3">DSM 18607</strain>
    </source>
</reference>
<sequence length="231" mass="24632">MSDEVALWQETQARVGGLVRAVEQEDPAALRRPVPACPDWSGRDLLAHMVGLGADVLAGDEPDDHNPSWTQAQVDARAGRDGAALVDEWDDLAPRLADWMRAHGTRPLGDVVIHEQDLRGALGRPGGRDSGGFAAIRDRMTGRLATRWAEHGGGRTLGLVADDDGWTWCSADVDPSGADVVLRASGFDLGRAVVARRTATQLRGWVVCGELGDGVQAFAVLGPLPEQPLPE</sequence>
<evidence type="ECO:0000313" key="3">
    <source>
        <dbReference type="Proteomes" id="UP000317893"/>
    </source>
</evidence>
<dbReference type="GO" id="GO:0046872">
    <property type="term" value="F:metal ion binding"/>
    <property type="evidence" value="ECO:0007669"/>
    <property type="project" value="InterPro"/>
</dbReference>
<proteinExistence type="predicted"/>
<dbReference type="RefSeq" id="WP_170185661.1">
    <property type="nucleotide sequence ID" value="NZ_BAAAPR010000014.1"/>
</dbReference>
<protein>
    <submittedName>
        <fullName evidence="2">Uncharacterized protein (TIGR03083 family)</fullName>
    </submittedName>
</protein>
<dbReference type="InterPro" id="IPR024344">
    <property type="entry name" value="MDMPI_metal-binding"/>
</dbReference>
<accession>A0A542E1S6</accession>
<dbReference type="SUPFAM" id="SSF109854">
    <property type="entry name" value="DinB/YfiT-like putative metalloenzymes"/>
    <property type="match status" value="1"/>
</dbReference>
<comment type="caution">
    <text evidence="2">The sequence shown here is derived from an EMBL/GenBank/DDBJ whole genome shotgun (WGS) entry which is preliminary data.</text>
</comment>
<name>A0A542E1S6_9MICO</name>
<dbReference type="AlphaFoldDB" id="A0A542E1S6"/>